<accession>A0ABR1YRI6</accession>
<feature type="compositionally biased region" description="Basic residues" evidence="1">
    <location>
        <begin position="1"/>
        <end position="15"/>
    </location>
</feature>
<evidence type="ECO:0000313" key="2">
    <source>
        <dbReference type="EMBL" id="KAK8237600.1"/>
    </source>
</evidence>
<gene>
    <name evidence="2" type="ORF">HDK90DRAFT_481015</name>
</gene>
<dbReference type="EMBL" id="JBBWRZ010000004">
    <property type="protein sequence ID" value="KAK8237600.1"/>
    <property type="molecule type" value="Genomic_DNA"/>
</dbReference>
<sequence length="248" mass="27980">MPSKRANRRRAVKNRATKDQDSKSDQAVGHQATESHVTETYAPNQGLIGRLPVDLQLKIYHSLDYPSAIFLAATSRFYRSVVYPSTLIPRNEKIRFIQLAENFPQHTSVVGVPCFGCFRVKKLSGFYHSYVTGKMGKHYPRKKGREPHRSCLECGKIREVHAHNARMESVSAHRSTMEGSEYFGAPVWKCSICRKLGGRFANYGCPRCGICVRVHAGGPPKASLPFCPQCRKGRVVRSKLSKHYTRVD</sequence>
<feature type="region of interest" description="Disordered" evidence="1">
    <location>
        <begin position="1"/>
        <end position="36"/>
    </location>
</feature>
<dbReference type="InterPro" id="IPR036047">
    <property type="entry name" value="F-box-like_dom_sf"/>
</dbReference>
<comment type="caution">
    <text evidence="2">The sequence shown here is derived from an EMBL/GenBank/DDBJ whole genome shotgun (WGS) entry which is preliminary data.</text>
</comment>
<evidence type="ECO:0000256" key="1">
    <source>
        <dbReference type="SAM" id="MobiDB-lite"/>
    </source>
</evidence>
<dbReference type="SUPFAM" id="SSF81383">
    <property type="entry name" value="F-box domain"/>
    <property type="match status" value="1"/>
</dbReference>
<proteinExistence type="predicted"/>
<name>A0ABR1YRI6_9PEZI</name>
<protein>
    <recommendedName>
        <fullName evidence="4">F-box domain-containing protein</fullName>
    </recommendedName>
</protein>
<dbReference type="Proteomes" id="UP001492380">
    <property type="component" value="Unassembled WGS sequence"/>
</dbReference>
<organism evidence="2 3">
    <name type="scientific">Phyllosticta capitalensis</name>
    <dbReference type="NCBI Taxonomy" id="121624"/>
    <lineage>
        <taxon>Eukaryota</taxon>
        <taxon>Fungi</taxon>
        <taxon>Dikarya</taxon>
        <taxon>Ascomycota</taxon>
        <taxon>Pezizomycotina</taxon>
        <taxon>Dothideomycetes</taxon>
        <taxon>Dothideomycetes incertae sedis</taxon>
        <taxon>Botryosphaeriales</taxon>
        <taxon>Phyllostictaceae</taxon>
        <taxon>Phyllosticta</taxon>
    </lineage>
</organism>
<keyword evidence="3" id="KW-1185">Reference proteome</keyword>
<evidence type="ECO:0008006" key="4">
    <source>
        <dbReference type="Google" id="ProtNLM"/>
    </source>
</evidence>
<evidence type="ECO:0000313" key="3">
    <source>
        <dbReference type="Proteomes" id="UP001492380"/>
    </source>
</evidence>
<reference evidence="2 3" key="1">
    <citation type="submission" date="2024-04" db="EMBL/GenBank/DDBJ databases">
        <title>Phyllosticta paracitricarpa is synonymous to the EU quarantine fungus P. citricarpa based on phylogenomic analyses.</title>
        <authorList>
            <consortium name="Lawrence Berkeley National Laboratory"/>
            <person name="Van Ingen-Buijs V.A."/>
            <person name="Van Westerhoven A.C."/>
            <person name="Haridas S."/>
            <person name="Skiadas P."/>
            <person name="Martin F."/>
            <person name="Groenewald J.Z."/>
            <person name="Crous P.W."/>
            <person name="Seidl M.F."/>
        </authorList>
    </citation>
    <scope>NUCLEOTIDE SEQUENCE [LARGE SCALE GENOMIC DNA]</scope>
    <source>
        <strain evidence="2 3">CBS 123374</strain>
    </source>
</reference>